<dbReference type="Gene3D" id="1.10.10.10">
    <property type="entry name" value="Winged helix-like DNA-binding domain superfamily/Winged helix DNA-binding domain"/>
    <property type="match status" value="1"/>
</dbReference>
<keyword evidence="7" id="KW-1185">Reference proteome</keyword>
<dbReference type="AlphaFoldDB" id="A0A1H2ZZ17"/>
<sequence>MIELVFDVKSAQRVRFGISPLEEVLGAVQTVLGLRGHPSLPEWLRRPRELPAELSQVLGARHYLTDFLCPPPSGPETTARAQLARVRETPPEQVEQELAMVDADLSGLPRDPAEARDLLADQLEQVWTELVEPHWPRMHRLLAADIEYRSRRLAEQGTTAVFQDLHPRLRLVGDTLLIDIKDRSRVELESLLLIPAVFAWPSLGVITLPPWQPAILYPARGVAELWAQKPKPSDALANVVGRTKAALLTTLDEPASTQALAIRLELSPGTVSEHLGALKTAGLLDSARRGHAVHYRRTDLGDALLRGIV</sequence>
<evidence type="ECO:0000256" key="1">
    <source>
        <dbReference type="ARBA" id="ARBA00023015"/>
    </source>
</evidence>
<evidence type="ECO:0000313" key="7">
    <source>
        <dbReference type="Proteomes" id="UP000199515"/>
    </source>
</evidence>
<keyword evidence="1" id="KW-0805">Transcription regulation</keyword>
<keyword evidence="2" id="KW-0238">DNA-binding</keyword>
<evidence type="ECO:0000259" key="4">
    <source>
        <dbReference type="Pfam" id="PF01022"/>
    </source>
</evidence>
<organism evidence="6 7">
    <name type="scientific">Amycolatopsis xylanica</name>
    <dbReference type="NCBI Taxonomy" id="589385"/>
    <lineage>
        <taxon>Bacteria</taxon>
        <taxon>Bacillati</taxon>
        <taxon>Actinomycetota</taxon>
        <taxon>Actinomycetes</taxon>
        <taxon>Pseudonocardiales</taxon>
        <taxon>Pseudonocardiaceae</taxon>
        <taxon>Amycolatopsis</taxon>
    </lineage>
</organism>
<dbReference type="InterPro" id="IPR045981">
    <property type="entry name" value="DUF5937"/>
</dbReference>
<gene>
    <name evidence="6" type="ORF">SAMN05421504_102701</name>
</gene>
<dbReference type="InterPro" id="IPR036390">
    <property type="entry name" value="WH_DNA-bd_sf"/>
</dbReference>
<dbReference type="OrthoDB" id="3460651at2"/>
<evidence type="ECO:0000256" key="3">
    <source>
        <dbReference type="ARBA" id="ARBA00023163"/>
    </source>
</evidence>
<reference evidence="6 7" key="1">
    <citation type="submission" date="2016-10" db="EMBL/GenBank/DDBJ databases">
        <authorList>
            <person name="de Groot N.N."/>
        </authorList>
    </citation>
    <scope>NUCLEOTIDE SEQUENCE [LARGE SCALE GENOMIC DNA]</scope>
    <source>
        <strain evidence="6 7">CPCC 202699</strain>
    </source>
</reference>
<accession>A0A1H2ZZ17</accession>
<evidence type="ECO:0000313" key="6">
    <source>
        <dbReference type="EMBL" id="SDX21909.1"/>
    </source>
</evidence>
<evidence type="ECO:0000259" key="5">
    <source>
        <dbReference type="Pfam" id="PF19361"/>
    </source>
</evidence>
<dbReference type="RefSeq" id="WP_091288553.1">
    <property type="nucleotide sequence ID" value="NZ_FNON01000002.1"/>
</dbReference>
<dbReference type="PANTHER" id="PTHR43132">
    <property type="entry name" value="ARSENICAL RESISTANCE OPERON REPRESSOR ARSR-RELATED"/>
    <property type="match status" value="1"/>
</dbReference>
<dbReference type="STRING" id="589385.SAMN05421504_102701"/>
<feature type="domain" description="DUF5937" evidence="5">
    <location>
        <begin position="110"/>
        <end position="220"/>
    </location>
</feature>
<dbReference type="CDD" id="cd00090">
    <property type="entry name" value="HTH_ARSR"/>
    <property type="match status" value="1"/>
</dbReference>
<dbReference type="InterPro" id="IPR036388">
    <property type="entry name" value="WH-like_DNA-bd_sf"/>
</dbReference>
<proteinExistence type="predicted"/>
<name>A0A1H2ZZ17_9PSEU</name>
<protein>
    <submittedName>
        <fullName evidence="6">Regulatory protein, arsR family</fullName>
    </submittedName>
</protein>
<dbReference type="InterPro" id="IPR011991">
    <property type="entry name" value="ArsR-like_HTH"/>
</dbReference>
<keyword evidence="3" id="KW-0804">Transcription</keyword>
<dbReference type="InterPro" id="IPR051011">
    <property type="entry name" value="Metal_resp_trans_reg"/>
</dbReference>
<dbReference type="InterPro" id="IPR001845">
    <property type="entry name" value="HTH_ArsR_DNA-bd_dom"/>
</dbReference>
<dbReference type="Pfam" id="PF01022">
    <property type="entry name" value="HTH_5"/>
    <property type="match status" value="1"/>
</dbReference>
<dbReference type="Proteomes" id="UP000199515">
    <property type="component" value="Unassembled WGS sequence"/>
</dbReference>
<dbReference type="SUPFAM" id="SSF46785">
    <property type="entry name" value="Winged helix' DNA-binding domain"/>
    <property type="match status" value="1"/>
</dbReference>
<dbReference type="PANTHER" id="PTHR43132:SF8">
    <property type="entry name" value="HTH-TYPE TRANSCRIPTIONAL REGULATOR KMTR"/>
    <property type="match status" value="1"/>
</dbReference>
<feature type="domain" description="HTH arsR-type" evidence="4">
    <location>
        <begin position="254"/>
        <end position="285"/>
    </location>
</feature>
<dbReference type="Pfam" id="PF19361">
    <property type="entry name" value="DUF5937"/>
    <property type="match status" value="1"/>
</dbReference>
<dbReference type="EMBL" id="FNON01000002">
    <property type="protein sequence ID" value="SDX21909.1"/>
    <property type="molecule type" value="Genomic_DNA"/>
</dbReference>
<evidence type="ECO:0000256" key="2">
    <source>
        <dbReference type="ARBA" id="ARBA00023125"/>
    </source>
</evidence>